<gene>
    <name evidence="8" type="primary">NUP84</name>
    <name evidence="8" type="ORF">IWW36_002082</name>
</gene>
<evidence type="ECO:0000256" key="6">
    <source>
        <dbReference type="ARBA" id="ARBA00023242"/>
    </source>
</evidence>
<comment type="caution">
    <text evidence="8">The sequence shown here is derived from an EMBL/GenBank/DDBJ whole genome shotgun (WGS) entry which is preliminary data.</text>
</comment>
<dbReference type="AlphaFoldDB" id="A0A9W8IE42"/>
<keyword evidence="1 7" id="KW-0813">Transport</keyword>
<comment type="subcellular location">
    <subcellularLocation>
        <location evidence="7">Nucleus</location>
        <location evidence="7">Nuclear pore complex</location>
    </subcellularLocation>
    <subcellularLocation>
        <location evidence="7">Nucleus membrane</location>
    </subcellularLocation>
</comment>
<reference evidence="8" key="1">
    <citation type="submission" date="2022-07" db="EMBL/GenBank/DDBJ databases">
        <title>Phylogenomic reconstructions and comparative analyses of Kickxellomycotina fungi.</title>
        <authorList>
            <person name="Reynolds N.K."/>
            <person name="Stajich J.E."/>
            <person name="Barry K."/>
            <person name="Grigoriev I.V."/>
            <person name="Crous P."/>
            <person name="Smith M.E."/>
        </authorList>
    </citation>
    <scope>NUCLEOTIDE SEQUENCE</scope>
    <source>
        <strain evidence="8">NRRL 1566</strain>
    </source>
</reference>
<sequence>MIETRIDRGLKDTNQLYIPEQATSFDHIQSKYSQIVDIGQVFDIIATHDSKVLQNEASLPLRRLQVALITNSFAEYLQDFADNLQAEDITDDKEELLQFVVHAALYMRRLGFTLPNDAVDTVLNTYSILLAQNHGDLVSIYVSHMPVDKQTEAYAQFLYKLDDSRAVRMQLLDQAKRHGLDTAAISKRATELGLANYTDGEMDTDSKRFILAEPAEPITESELEKVRAIEWVTSSPQLYEYALVEICKLARQFLLCGRTNAATQLFNSLPSDFVQQEWINKAQDVASCGVANGEISGQLRQRSAESAQMQQIDNKQVSYFQEYIHMLSLCDAFAYYATWAETLCKRPANAQSQRTRLQMQWLEWKEAITQATDHAVKMFQDRLLDIDWLSMQSLFISQDEDQASSDQRVIELERLRDLYIPEAVFRLHSILFDTRDALPKNLKRSLDLAQLVANDSLRIYRQLARATPEHPSGRLASFMRLMRRSAYEILRVQQESQADKPPVLADTVTLTSGIA</sequence>
<keyword evidence="7" id="KW-0472">Membrane</keyword>
<evidence type="ECO:0000313" key="9">
    <source>
        <dbReference type="Proteomes" id="UP001139887"/>
    </source>
</evidence>
<dbReference type="GO" id="GO:0006606">
    <property type="term" value="P:protein import into nucleus"/>
    <property type="evidence" value="ECO:0007669"/>
    <property type="project" value="TreeGrafter"/>
</dbReference>
<dbReference type="Gene3D" id="1.20.190.50">
    <property type="match status" value="1"/>
</dbReference>
<dbReference type="EMBL" id="JANBUW010000041">
    <property type="protein sequence ID" value="KAJ2850174.1"/>
    <property type="molecule type" value="Genomic_DNA"/>
</dbReference>
<dbReference type="Pfam" id="PF04121">
    <property type="entry name" value="Nup84_Nup100"/>
    <property type="match status" value="1"/>
</dbReference>
<evidence type="ECO:0000313" key="8">
    <source>
        <dbReference type="EMBL" id="KAJ2850174.1"/>
    </source>
</evidence>
<proteinExistence type="inferred from homology"/>
<comment type="function">
    <text evidence="7">Functions as a component of the nuclear pore complex (NPC).</text>
</comment>
<organism evidence="8 9">
    <name type="scientific">Coemansia brasiliensis</name>
    <dbReference type="NCBI Taxonomy" id="2650707"/>
    <lineage>
        <taxon>Eukaryota</taxon>
        <taxon>Fungi</taxon>
        <taxon>Fungi incertae sedis</taxon>
        <taxon>Zoopagomycota</taxon>
        <taxon>Kickxellomycotina</taxon>
        <taxon>Kickxellomycetes</taxon>
        <taxon>Kickxellales</taxon>
        <taxon>Kickxellaceae</taxon>
        <taxon>Coemansia</taxon>
    </lineage>
</organism>
<evidence type="ECO:0000256" key="3">
    <source>
        <dbReference type="ARBA" id="ARBA00022927"/>
    </source>
</evidence>
<keyword evidence="9" id="KW-1185">Reference proteome</keyword>
<dbReference type="Proteomes" id="UP001139887">
    <property type="component" value="Unassembled WGS sequence"/>
</dbReference>
<keyword evidence="2" id="KW-0509">mRNA transport</keyword>
<comment type="subunit">
    <text evidence="7">Part of the nuclear pore complex (NPC).</text>
</comment>
<dbReference type="GO" id="GO:0006406">
    <property type="term" value="P:mRNA export from nucleus"/>
    <property type="evidence" value="ECO:0007669"/>
    <property type="project" value="TreeGrafter"/>
</dbReference>
<name>A0A9W8IE42_9FUNG</name>
<evidence type="ECO:0000256" key="4">
    <source>
        <dbReference type="ARBA" id="ARBA00023010"/>
    </source>
</evidence>
<evidence type="ECO:0000256" key="1">
    <source>
        <dbReference type="ARBA" id="ARBA00022448"/>
    </source>
</evidence>
<dbReference type="InterPro" id="IPR007252">
    <property type="entry name" value="Nup84/Nup107"/>
</dbReference>
<dbReference type="PANTHER" id="PTHR13003:SF2">
    <property type="entry name" value="NUCLEAR PORE COMPLEX PROTEIN NUP107"/>
    <property type="match status" value="1"/>
</dbReference>
<keyword evidence="5 7" id="KW-0906">Nuclear pore complex</keyword>
<dbReference type="PANTHER" id="PTHR13003">
    <property type="entry name" value="NUP107-RELATED"/>
    <property type="match status" value="1"/>
</dbReference>
<keyword evidence="4 7" id="KW-0811">Translocation</keyword>
<comment type="similarity">
    <text evidence="7">Belongs to the nucleoporin Nup84/Nup107 family.</text>
</comment>
<protein>
    <recommendedName>
        <fullName evidence="7">Nuclear pore complex protein</fullName>
    </recommendedName>
</protein>
<dbReference type="GO" id="GO:0031965">
    <property type="term" value="C:nuclear membrane"/>
    <property type="evidence" value="ECO:0007669"/>
    <property type="project" value="UniProtKB-SubCell"/>
</dbReference>
<evidence type="ECO:0000256" key="7">
    <source>
        <dbReference type="RuleBase" id="RU365072"/>
    </source>
</evidence>
<dbReference type="GO" id="GO:0017056">
    <property type="term" value="F:structural constituent of nuclear pore"/>
    <property type="evidence" value="ECO:0007669"/>
    <property type="project" value="UniProtKB-UniRule"/>
</dbReference>
<dbReference type="GO" id="GO:0031080">
    <property type="term" value="C:nuclear pore outer ring"/>
    <property type="evidence" value="ECO:0007669"/>
    <property type="project" value="TreeGrafter"/>
</dbReference>
<keyword evidence="3" id="KW-0653">Protein transport</keyword>
<dbReference type="OrthoDB" id="3098at2759"/>
<keyword evidence="6 7" id="KW-0539">Nucleus</keyword>
<dbReference type="GO" id="GO:0000973">
    <property type="term" value="P:post-transcriptional tethering of RNA polymerase II gene DNA at nuclear periphery"/>
    <property type="evidence" value="ECO:0007669"/>
    <property type="project" value="TreeGrafter"/>
</dbReference>
<evidence type="ECO:0000256" key="5">
    <source>
        <dbReference type="ARBA" id="ARBA00023132"/>
    </source>
</evidence>
<accession>A0A9W8IE42</accession>
<evidence type="ECO:0000256" key="2">
    <source>
        <dbReference type="ARBA" id="ARBA00022816"/>
    </source>
</evidence>